<accession>A0A1M4IP68</accession>
<dbReference type="AlphaFoldDB" id="A0A1M4IP68"/>
<evidence type="ECO:0000313" key="1">
    <source>
        <dbReference type="EMBL" id="SBV89182.1"/>
    </source>
</evidence>
<evidence type="ECO:0000313" key="2">
    <source>
        <dbReference type="Proteomes" id="UP000184997"/>
    </source>
</evidence>
<dbReference type="RefSeq" id="WP_009589389.1">
    <property type="nucleotide sequence ID" value="NZ_CP076252.1"/>
</dbReference>
<proteinExistence type="predicted"/>
<dbReference type="NCBIfam" id="NF033672">
    <property type="entry name" value="mbn_chaper_assoc"/>
    <property type="match status" value="1"/>
</dbReference>
<dbReference type="EMBL" id="FLUK01000253">
    <property type="protein sequence ID" value="SBV89182.1"/>
    <property type="molecule type" value="Genomic_DNA"/>
</dbReference>
<name>A0A1M4IP68_9XANT</name>
<protein>
    <recommendedName>
        <fullName evidence="3">Copper uptake system-associated protein</fullName>
    </recommendedName>
</protein>
<reference evidence="2" key="1">
    <citation type="submission" date="2016-07" db="EMBL/GenBank/DDBJ databases">
        <authorList>
            <person name="Florea S."/>
            <person name="Webb J.S."/>
            <person name="Jaromczyk J."/>
            <person name="Schardl C.L."/>
        </authorList>
    </citation>
    <scope>NUCLEOTIDE SEQUENCE [LARGE SCALE GENOMIC DNA]</scope>
</reference>
<sequence length="149" mass="15790">MNARLRTVLLSALLLSACDPNTEPADAAAKRQIEAGMNAIWDKPDAPLQVGPTVIAQDYALADWTQGGMGGRALLQRRGQRWETILCAGDGIRDATGLTAVGVPDATARLLAEQLAAAEKHVSAERLRLMASFHGVVRMPATGGAPHER</sequence>
<evidence type="ECO:0008006" key="3">
    <source>
        <dbReference type="Google" id="ProtNLM"/>
    </source>
</evidence>
<gene>
    <name evidence="1" type="ORF">XTGNCPPB3709_3139</name>
</gene>
<dbReference type="Proteomes" id="UP000184997">
    <property type="component" value="Unassembled WGS sequence"/>
</dbReference>
<dbReference type="PROSITE" id="PS51257">
    <property type="entry name" value="PROKAR_LIPOPROTEIN"/>
    <property type="match status" value="1"/>
</dbReference>
<organism evidence="1 2">
    <name type="scientific">Xanthomonas graminis pv. graminis</name>
    <dbReference type="NCBI Taxonomy" id="134874"/>
    <lineage>
        <taxon>Bacteria</taxon>
        <taxon>Pseudomonadati</taxon>
        <taxon>Pseudomonadota</taxon>
        <taxon>Gammaproteobacteria</taxon>
        <taxon>Lysobacterales</taxon>
        <taxon>Lysobacteraceae</taxon>
        <taxon>Xanthomonas</taxon>
        <taxon>Xanthomonas translucens group</taxon>
        <taxon>Xanthomonas graminis</taxon>
    </lineage>
</organism>